<comment type="caution">
    <text evidence="1">The sequence shown here is derived from an EMBL/GenBank/DDBJ whole genome shotgun (WGS) entry which is preliminary data.</text>
</comment>
<gene>
    <name evidence="1" type="ORF">GCM10011340_24520</name>
</gene>
<organism evidence="1 2">
    <name type="scientific">Roseivirga thermotolerans</name>
    <dbReference type="NCBI Taxonomy" id="1758176"/>
    <lineage>
        <taxon>Bacteria</taxon>
        <taxon>Pseudomonadati</taxon>
        <taxon>Bacteroidota</taxon>
        <taxon>Cytophagia</taxon>
        <taxon>Cytophagales</taxon>
        <taxon>Roseivirgaceae</taxon>
        <taxon>Roseivirga</taxon>
    </lineage>
</organism>
<protein>
    <submittedName>
        <fullName evidence="1">Alkaline phosphatase family protein</fullName>
    </submittedName>
</protein>
<dbReference type="InterPro" id="IPR017850">
    <property type="entry name" value="Alkaline_phosphatase_core_sf"/>
</dbReference>
<evidence type="ECO:0000313" key="1">
    <source>
        <dbReference type="EMBL" id="GHE67959.1"/>
    </source>
</evidence>
<dbReference type="RefSeq" id="WP_189630547.1">
    <property type="nucleotide sequence ID" value="NZ_BNAG01000003.1"/>
</dbReference>
<dbReference type="PANTHER" id="PTHR10151:SF120">
    <property type="entry name" value="BIS(5'-ADENOSYL)-TRIPHOSPHATASE"/>
    <property type="match status" value="1"/>
</dbReference>
<dbReference type="Gene3D" id="3.40.720.10">
    <property type="entry name" value="Alkaline Phosphatase, subunit A"/>
    <property type="match status" value="1"/>
</dbReference>
<dbReference type="EMBL" id="BNAG01000003">
    <property type="protein sequence ID" value="GHE67959.1"/>
    <property type="molecule type" value="Genomic_DNA"/>
</dbReference>
<sequence>MKKYLEIIILLVVIGSTALGQSLNEQTPYVILVSFDGFRHDYVEKYNAPNFKSFIKNGVAAKAMIPSFPSKTFPNHYTLVTGLYPDNHGLVDNTFYDSDLDLIYRISNRERVQNPAFYGGLPLWQLTQQNGMKSASFFWVGSEAPVQGQFPTYYKIYDDNLANEPRIEQVVNWLKLPAPERPNFISLYFSLVDNAGHAYGPDHEETKKAVLEADRLLGMLKKQTDALNLPINIIVVSDHGMEPIEPKKEKYIEAGKLLEGLNNEEVRMINNGPHAHFYVNDEQIRQQTYKRLKQHEGAYQVYYKQNLPPHMHYGTHSRIGDIVLVMKPGHYISSEGRIKHNIENKITRGEHGFDPKTTPTMGAIFYANGPNIKKGLVIEEFENVHVYPLIAELLGITKVPAIDGQLEVLKGIIER</sequence>
<dbReference type="CDD" id="cd16018">
    <property type="entry name" value="Enpp"/>
    <property type="match status" value="1"/>
</dbReference>
<keyword evidence="2" id="KW-1185">Reference proteome</keyword>
<dbReference type="PANTHER" id="PTHR10151">
    <property type="entry name" value="ECTONUCLEOTIDE PYROPHOSPHATASE/PHOSPHODIESTERASE"/>
    <property type="match status" value="1"/>
</dbReference>
<proteinExistence type="predicted"/>
<dbReference type="Proteomes" id="UP000658258">
    <property type="component" value="Unassembled WGS sequence"/>
</dbReference>
<dbReference type="InterPro" id="IPR002591">
    <property type="entry name" value="Phosphodiest/P_Trfase"/>
</dbReference>
<dbReference type="Gene3D" id="3.30.1360.180">
    <property type="match status" value="1"/>
</dbReference>
<dbReference type="SUPFAM" id="SSF53649">
    <property type="entry name" value="Alkaline phosphatase-like"/>
    <property type="match status" value="1"/>
</dbReference>
<reference evidence="2" key="1">
    <citation type="journal article" date="2019" name="Int. J. Syst. Evol. Microbiol.">
        <title>The Global Catalogue of Microorganisms (GCM) 10K type strain sequencing project: providing services to taxonomists for standard genome sequencing and annotation.</title>
        <authorList>
            <consortium name="The Broad Institute Genomics Platform"/>
            <consortium name="The Broad Institute Genome Sequencing Center for Infectious Disease"/>
            <person name="Wu L."/>
            <person name="Ma J."/>
        </authorList>
    </citation>
    <scope>NUCLEOTIDE SEQUENCE [LARGE SCALE GENOMIC DNA]</scope>
    <source>
        <strain evidence="2">CGMCC 1.15111</strain>
    </source>
</reference>
<name>A0ABQ3IAG8_9BACT</name>
<dbReference type="Pfam" id="PF01663">
    <property type="entry name" value="Phosphodiest"/>
    <property type="match status" value="1"/>
</dbReference>
<evidence type="ECO:0000313" key="2">
    <source>
        <dbReference type="Proteomes" id="UP000658258"/>
    </source>
</evidence>
<accession>A0ABQ3IAG8</accession>